<proteinExistence type="predicted"/>
<dbReference type="EMBL" id="FOHN01000033">
    <property type="protein sequence ID" value="SET59136.1"/>
    <property type="molecule type" value="Genomic_DNA"/>
</dbReference>
<dbReference type="InterPro" id="IPR028051">
    <property type="entry name" value="CheX-like_dom"/>
</dbReference>
<reference evidence="3 4" key="1">
    <citation type="submission" date="2016-10" db="EMBL/GenBank/DDBJ databases">
        <authorList>
            <person name="de Groot N.N."/>
        </authorList>
    </citation>
    <scope>NUCLEOTIDE SEQUENCE [LARGE SCALE GENOMIC DNA]</scope>
    <source>
        <strain evidence="3 4">DSM 1801</strain>
    </source>
</reference>
<dbReference type="InterPro" id="IPR028976">
    <property type="entry name" value="CheC-like_sf"/>
</dbReference>
<dbReference type="Pfam" id="PF13690">
    <property type="entry name" value="CheX"/>
    <property type="match status" value="1"/>
</dbReference>
<dbReference type="Gene3D" id="3.40.1550.10">
    <property type="entry name" value="CheC-like"/>
    <property type="match status" value="1"/>
</dbReference>
<keyword evidence="4" id="KW-1185">Reference proteome</keyword>
<feature type="domain" description="Chemotaxis phosphatase CheX-like" evidence="2">
    <location>
        <begin position="185"/>
        <end position="264"/>
    </location>
</feature>
<sequence length="295" mass="34027">MFSHFFGNYLIRNNLITKQQFHEILLIQKTTRVKLGLMAVASRLLTVEQADQINQIQATKDKRFGDIAVEKGYLTNEQVDFLLSQQGSPFMAFTQASIESGFLTLQKINEMMTAFQNEFSITDDVLTAMKDGSTDAFTKHFLRINEPLFYEHFSLFLRNIIRFIQRDIYFDTVYSADSYAFDYLASQELQGNHRIFVGFSGNDEALFEIANPYADEIFSEVDEDVFDAICEFINCVNGLYARQLYDESIEEDMLPPVSYQNQTMIASGNFYVLPVYINDNKVDIIIAIDQNISFR</sequence>
<dbReference type="GO" id="GO:0006935">
    <property type="term" value="P:chemotaxis"/>
    <property type="evidence" value="ECO:0007669"/>
    <property type="project" value="UniProtKB-KW"/>
</dbReference>
<organism evidence="3 4">
    <name type="scientific">[Clostridium] polysaccharolyticum</name>
    <dbReference type="NCBI Taxonomy" id="29364"/>
    <lineage>
        <taxon>Bacteria</taxon>
        <taxon>Bacillati</taxon>
        <taxon>Bacillota</taxon>
        <taxon>Clostridia</taxon>
        <taxon>Lachnospirales</taxon>
        <taxon>Lachnospiraceae</taxon>
    </lineage>
</organism>
<dbReference type="AlphaFoldDB" id="A0A1I0FLA0"/>
<dbReference type="OrthoDB" id="5614404at2"/>
<dbReference type="InterPro" id="IPR037257">
    <property type="entry name" value="T2SS_E_N_sf"/>
</dbReference>
<keyword evidence="1" id="KW-0145">Chemotaxis</keyword>
<protein>
    <recommendedName>
        <fullName evidence="2">Chemotaxis phosphatase CheX-like domain-containing protein</fullName>
    </recommendedName>
</protein>
<evidence type="ECO:0000259" key="2">
    <source>
        <dbReference type="Pfam" id="PF13690"/>
    </source>
</evidence>
<name>A0A1I0FLA0_9FIRM</name>
<dbReference type="SUPFAM" id="SSF160246">
    <property type="entry name" value="EspE N-terminal domain-like"/>
    <property type="match status" value="1"/>
</dbReference>
<dbReference type="STRING" id="29364.SAMN04487772_13320"/>
<evidence type="ECO:0000313" key="3">
    <source>
        <dbReference type="EMBL" id="SET59136.1"/>
    </source>
</evidence>
<accession>A0A1I0FLA0</accession>
<gene>
    <name evidence="3" type="ORF">SAMN04487772_13320</name>
</gene>
<dbReference type="SUPFAM" id="SSF103039">
    <property type="entry name" value="CheC-like"/>
    <property type="match status" value="1"/>
</dbReference>
<dbReference type="Proteomes" id="UP000199800">
    <property type="component" value="Unassembled WGS sequence"/>
</dbReference>
<evidence type="ECO:0000256" key="1">
    <source>
        <dbReference type="ARBA" id="ARBA00022500"/>
    </source>
</evidence>
<dbReference type="RefSeq" id="WP_092478888.1">
    <property type="nucleotide sequence ID" value="NZ_FOHN01000033.1"/>
</dbReference>
<evidence type="ECO:0000313" key="4">
    <source>
        <dbReference type="Proteomes" id="UP000199800"/>
    </source>
</evidence>